<keyword evidence="4" id="KW-0598">Phosphotransferase system</keyword>
<protein>
    <recommendedName>
        <fullName evidence="10">PTS lactose/cellobiose transporter subunit IIA</fullName>
    </recommendedName>
</protein>
<evidence type="ECO:0008006" key="10">
    <source>
        <dbReference type="Google" id="ProtNLM"/>
    </source>
</evidence>
<keyword evidence="6" id="KW-0460">Magnesium</keyword>
<keyword evidence="1" id="KW-0813">Transport</keyword>
<evidence type="ECO:0000256" key="7">
    <source>
        <dbReference type="PROSITE-ProRule" id="PRU00418"/>
    </source>
</evidence>
<dbReference type="Pfam" id="PF02255">
    <property type="entry name" value="PTS_IIA"/>
    <property type="match status" value="1"/>
</dbReference>
<evidence type="ECO:0000313" key="9">
    <source>
        <dbReference type="Proteomes" id="UP000195326"/>
    </source>
</evidence>
<evidence type="ECO:0000256" key="6">
    <source>
        <dbReference type="PIRSR" id="PIRSR000699-2"/>
    </source>
</evidence>
<feature type="active site" description="Tele-phosphohistidine intermediate" evidence="5">
    <location>
        <position position="85"/>
    </location>
</feature>
<evidence type="ECO:0000256" key="5">
    <source>
        <dbReference type="PIRSR" id="PIRSR000699-1"/>
    </source>
</evidence>
<gene>
    <name evidence="8" type="ORF">B5F15_06780</name>
</gene>
<dbReference type="SUPFAM" id="SSF46973">
    <property type="entry name" value="Enzyme IIa from lactose specific PTS, IIa-lac"/>
    <property type="match status" value="1"/>
</dbReference>
<comment type="cofactor">
    <cofactor evidence="6">
        <name>Mg(2+)</name>
        <dbReference type="ChEBI" id="CHEBI:18420"/>
    </cofactor>
    <text evidence="6">Binds 1 Mg(2+) ion per trimer.</text>
</comment>
<comment type="caution">
    <text evidence="8">The sequence shown here is derived from an EMBL/GenBank/DDBJ whole genome shotgun (WGS) entry which is preliminary data.</text>
</comment>
<reference evidence="9" key="1">
    <citation type="submission" date="2017-04" db="EMBL/GenBank/DDBJ databases">
        <title>Function of individual gut microbiota members based on whole genome sequencing of pure cultures obtained from chicken caecum.</title>
        <authorList>
            <person name="Medvecky M."/>
            <person name="Cejkova D."/>
            <person name="Polansky O."/>
            <person name="Karasova D."/>
            <person name="Kubasova T."/>
            <person name="Cizek A."/>
            <person name="Rychlik I."/>
        </authorList>
    </citation>
    <scope>NUCLEOTIDE SEQUENCE [LARGE SCALE GENOMIC DNA]</scope>
    <source>
        <strain evidence="9">An179</strain>
    </source>
</reference>
<evidence type="ECO:0000256" key="1">
    <source>
        <dbReference type="ARBA" id="ARBA00022448"/>
    </source>
</evidence>
<keyword evidence="2" id="KW-0762">Sugar transport</keyword>
<sequence>MEDNMENMQEKMEQIAMEIILAAGDARIEANKALDAAESFDFVTADQCLQEARKNIVKAHNAQTDTMQKEIASEESFPTSILFNHAQDTLMTVMTEINMTERFIRMFRILDQKFSA</sequence>
<dbReference type="AlphaFoldDB" id="A0A1Y4LWL3"/>
<dbReference type="Gene3D" id="1.20.58.80">
    <property type="entry name" value="Phosphotransferase system, lactose/cellobiose-type IIA subunit"/>
    <property type="match status" value="1"/>
</dbReference>
<organism evidence="8 9">
    <name type="scientific">Butyricicoccus pullicaecorum</name>
    <dbReference type="NCBI Taxonomy" id="501571"/>
    <lineage>
        <taxon>Bacteria</taxon>
        <taxon>Bacillati</taxon>
        <taxon>Bacillota</taxon>
        <taxon>Clostridia</taxon>
        <taxon>Eubacteriales</taxon>
        <taxon>Butyricicoccaceae</taxon>
        <taxon>Butyricicoccus</taxon>
    </lineage>
</organism>
<dbReference type="GO" id="GO:0016740">
    <property type="term" value="F:transferase activity"/>
    <property type="evidence" value="ECO:0007669"/>
    <property type="project" value="UniProtKB-KW"/>
</dbReference>
<keyword evidence="6" id="KW-0479">Metal-binding</keyword>
<dbReference type="GO" id="GO:0009401">
    <property type="term" value="P:phosphoenolpyruvate-dependent sugar phosphotransferase system"/>
    <property type="evidence" value="ECO:0007669"/>
    <property type="project" value="UniProtKB-KW"/>
</dbReference>
<name>A0A1Y4LWL3_9FIRM</name>
<accession>A0A1Y4LWL3</accession>
<dbReference type="EMBL" id="NFKL01000008">
    <property type="protein sequence ID" value="OUP58712.1"/>
    <property type="molecule type" value="Genomic_DNA"/>
</dbReference>
<feature type="modified residue" description="Phosphohistidine; by HPr" evidence="7">
    <location>
        <position position="85"/>
    </location>
</feature>
<dbReference type="PANTHER" id="PTHR34382:SF7">
    <property type="entry name" value="PTS SYSTEM N,N'-DIACETYLCHITOBIOSE-SPECIFIC EIIA COMPONENT"/>
    <property type="match status" value="1"/>
</dbReference>
<evidence type="ECO:0000256" key="3">
    <source>
        <dbReference type="ARBA" id="ARBA00022679"/>
    </source>
</evidence>
<feature type="binding site" evidence="6">
    <location>
        <position position="88"/>
    </location>
    <ligand>
        <name>Mg(2+)</name>
        <dbReference type="ChEBI" id="CHEBI:18420"/>
        <note>ligand shared between all trimeric partners</note>
    </ligand>
</feature>
<dbReference type="PANTHER" id="PTHR34382">
    <property type="entry name" value="PTS SYSTEM N,N'-DIACETYLCHITOBIOSE-SPECIFIC EIIA COMPONENT"/>
    <property type="match status" value="1"/>
</dbReference>
<proteinExistence type="predicted"/>
<dbReference type="InterPro" id="IPR036542">
    <property type="entry name" value="PTS_IIA_lac/cel_sf"/>
</dbReference>
<keyword evidence="3" id="KW-0808">Transferase</keyword>
<dbReference type="InterPro" id="IPR003188">
    <property type="entry name" value="PTS_IIA_lac/cel"/>
</dbReference>
<evidence type="ECO:0000256" key="2">
    <source>
        <dbReference type="ARBA" id="ARBA00022597"/>
    </source>
</evidence>
<dbReference type="PROSITE" id="PS51095">
    <property type="entry name" value="PTS_EIIA_TYPE_3"/>
    <property type="match status" value="1"/>
</dbReference>
<dbReference type="Proteomes" id="UP000195326">
    <property type="component" value="Unassembled WGS sequence"/>
</dbReference>
<evidence type="ECO:0000256" key="4">
    <source>
        <dbReference type="ARBA" id="ARBA00022683"/>
    </source>
</evidence>
<dbReference type="GO" id="GO:0046872">
    <property type="term" value="F:metal ion binding"/>
    <property type="evidence" value="ECO:0007669"/>
    <property type="project" value="UniProtKB-KW"/>
</dbReference>
<dbReference type="PIRSF" id="PIRSF000699">
    <property type="entry name" value="PTS_IILac_III"/>
    <property type="match status" value="1"/>
</dbReference>
<evidence type="ECO:0000313" key="8">
    <source>
        <dbReference type="EMBL" id="OUP58712.1"/>
    </source>
</evidence>